<dbReference type="EMBL" id="FOSW01000003">
    <property type="protein sequence ID" value="SFK74707.1"/>
    <property type="molecule type" value="Genomic_DNA"/>
</dbReference>
<reference evidence="4 5" key="1">
    <citation type="submission" date="2016-10" db="EMBL/GenBank/DDBJ databases">
        <authorList>
            <person name="de Groot N.N."/>
        </authorList>
    </citation>
    <scope>NUCLEOTIDE SEQUENCE [LARGE SCALE GENOMIC DNA]</scope>
    <source>
        <strain evidence="4 5">DSM 45317</strain>
    </source>
</reference>
<dbReference type="Pfam" id="PF14659">
    <property type="entry name" value="Phage_int_SAM_3"/>
    <property type="match status" value="1"/>
</dbReference>
<dbReference type="SUPFAM" id="SSF56349">
    <property type="entry name" value="DNA breaking-rejoining enzymes"/>
    <property type="match status" value="1"/>
</dbReference>
<dbReference type="InParanoid" id="A0A1I4C2Q9"/>
<evidence type="ECO:0000256" key="2">
    <source>
        <dbReference type="PROSITE-ProRule" id="PRU01248"/>
    </source>
</evidence>
<evidence type="ECO:0000259" key="3">
    <source>
        <dbReference type="PROSITE" id="PS51900"/>
    </source>
</evidence>
<dbReference type="GO" id="GO:0015074">
    <property type="term" value="P:DNA integration"/>
    <property type="evidence" value="ECO:0007669"/>
    <property type="project" value="InterPro"/>
</dbReference>
<sequence length="145" mass="16033">MPRGRRRQAGEGSISEYQTKAGPRSLIKYSALRADGTTRVVLKRGFRTRKDAVTVLRAGIRKSEVGEWVELSKQRLDGYLAEWIDTQRLSPATLASYRKNIRLHIAPYLGATPLSRLTGAAVDAWVRKLETSGRADGRGGLSAHT</sequence>
<feature type="domain" description="Core-binding (CB)" evidence="3">
    <location>
        <begin position="74"/>
        <end position="145"/>
    </location>
</feature>
<dbReference type="Proteomes" id="UP000199152">
    <property type="component" value="Unassembled WGS sequence"/>
</dbReference>
<dbReference type="GO" id="GO:0003677">
    <property type="term" value="F:DNA binding"/>
    <property type="evidence" value="ECO:0007669"/>
    <property type="project" value="UniProtKB-UniRule"/>
</dbReference>
<evidence type="ECO:0000313" key="5">
    <source>
        <dbReference type="Proteomes" id="UP000199152"/>
    </source>
</evidence>
<keyword evidence="1 2" id="KW-0238">DNA-binding</keyword>
<dbReference type="STRING" id="504800.SAMN04488085_103291"/>
<evidence type="ECO:0000256" key="1">
    <source>
        <dbReference type="ARBA" id="ARBA00023125"/>
    </source>
</evidence>
<dbReference type="InterPro" id="IPR044068">
    <property type="entry name" value="CB"/>
</dbReference>
<dbReference type="AlphaFoldDB" id="A0A1I4C2Q9"/>
<accession>A0A1I4C2Q9</accession>
<gene>
    <name evidence="4" type="ORF">SAMN04488085_103291</name>
</gene>
<proteinExistence type="predicted"/>
<dbReference type="InterPro" id="IPR004107">
    <property type="entry name" value="Integrase_SAM-like_N"/>
</dbReference>
<dbReference type="InterPro" id="IPR010998">
    <property type="entry name" value="Integrase_recombinase_N"/>
</dbReference>
<name>A0A1I4C2Q9_9ACTN</name>
<dbReference type="RefSeq" id="WP_177212678.1">
    <property type="nucleotide sequence ID" value="NZ_FOSW01000003.1"/>
</dbReference>
<dbReference type="PROSITE" id="PS51900">
    <property type="entry name" value="CB"/>
    <property type="match status" value="1"/>
</dbReference>
<evidence type="ECO:0000313" key="4">
    <source>
        <dbReference type="EMBL" id="SFK74707.1"/>
    </source>
</evidence>
<organism evidence="4 5">
    <name type="scientific">Geodermatophilus ruber</name>
    <dbReference type="NCBI Taxonomy" id="504800"/>
    <lineage>
        <taxon>Bacteria</taxon>
        <taxon>Bacillati</taxon>
        <taxon>Actinomycetota</taxon>
        <taxon>Actinomycetes</taxon>
        <taxon>Geodermatophilales</taxon>
        <taxon>Geodermatophilaceae</taxon>
        <taxon>Geodermatophilus</taxon>
    </lineage>
</organism>
<dbReference type="Gene3D" id="1.10.150.130">
    <property type="match status" value="1"/>
</dbReference>
<keyword evidence="5" id="KW-1185">Reference proteome</keyword>
<dbReference type="InterPro" id="IPR011010">
    <property type="entry name" value="DNA_brk_join_enz"/>
</dbReference>
<protein>
    <submittedName>
        <fullName evidence="4">Phage integrase, N-terminal SAM-like domain</fullName>
    </submittedName>
</protein>